<organism evidence="2 3">
    <name type="scientific">Oceanobacillus limi</name>
    <dbReference type="NCBI Taxonomy" id="930131"/>
    <lineage>
        <taxon>Bacteria</taxon>
        <taxon>Bacillati</taxon>
        <taxon>Bacillota</taxon>
        <taxon>Bacilli</taxon>
        <taxon>Bacillales</taxon>
        <taxon>Bacillaceae</taxon>
        <taxon>Oceanobacillus</taxon>
    </lineage>
</organism>
<proteinExistence type="predicted"/>
<dbReference type="PANTHER" id="PTHR42663">
    <property type="entry name" value="HYDROLASE C777.06C-RELATED-RELATED"/>
    <property type="match status" value="1"/>
</dbReference>
<dbReference type="STRING" id="930131.SAMN05216389_11577"/>
<evidence type="ECO:0000313" key="2">
    <source>
        <dbReference type="EMBL" id="SET57988.1"/>
    </source>
</evidence>
<dbReference type="AlphaFoldDB" id="A0A1I0FL57"/>
<evidence type="ECO:0000313" key="3">
    <source>
        <dbReference type="Proteomes" id="UP000198618"/>
    </source>
</evidence>
<protein>
    <submittedName>
        <fullName evidence="2">Pyrroloquinoline quinone biosynthesis protein B</fullName>
    </submittedName>
</protein>
<sequence>MSEVVLHLLGTAQDGGVPHPNCSCENCQTAISDPVYKRNAASMAIVFPDIRKWHLIDATPDIKDQLLNVQRKHNLHGVMMDSIFLTHAHMGHYPGLLFLGREGINTTKIPVYTGKKMKQLLEEHAPWSQLSKLENIKVLEVSSEDSISLSKLVSITPVEVPHRNEFTETFGYWIKGPTYKVLYIPDIDRWEEWNVDIYDACQDADIIILDGTFHSEKDLNHISRNFHEIPHPLMTDTMDKLSGLVDKKRIYFTHMNHSNPALSMDKIVAGEIEARGFRLADDGMEFKL</sequence>
<dbReference type="Gene3D" id="3.60.15.10">
    <property type="entry name" value="Ribonuclease Z/Hydroxyacylglutathione hydrolase-like"/>
    <property type="match status" value="1"/>
</dbReference>
<dbReference type="SUPFAM" id="SSF56281">
    <property type="entry name" value="Metallo-hydrolase/oxidoreductase"/>
    <property type="match status" value="1"/>
</dbReference>
<dbReference type="Proteomes" id="UP000198618">
    <property type="component" value="Unassembled WGS sequence"/>
</dbReference>
<dbReference type="OrthoDB" id="9800940at2"/>
<accession>A0A1I0FL57</accession>
<name>A0A1I0FL57_9BACI</name>
<dbReference type="EMBL" id="FOHE01000015">
    <property type="protein sequence ID" value="SET57988.1"/>
    <property type="molecule type" value="Genomic_DNA"/>
</dbReference>
<feature type="domain" description="Metallo-beta-lactamase" evidence="1">
    <location>
        <begin position="53"/>
        <end position="255"/>
    </location>
</feature>
<evidence type="ECO:0000259" key="1">
    <source>
        <dbReference type="Pfam" id="PF12706"/>
    </source>
</evidence>
<keyword evidence="3" id="KW-1185">Reference proteome</keyword>
<dbReference type="InterPro" id="IPR036866">
    <property type="entry name" value="RibonucZ/Hydroxyglut_hydro"/>
</dbReference>
<dbReference type="Pfam" id="PF12706">
    <property type="entry name" value="Lactamase_B_2"/>
    <property type="match status" value="1"/>
</dbReference>
<reference evidence="2 3" key="1">
    <citation type="submission" date="2016-10" db="EMBL/GenBank/DDBJ databases">
        <authorList>
            <person name="de Groot N.N."/>
        </authorList>
    </citation>
    <scope>NUCLEOTIDE SEQUENCE [LARGE SCALE GENOMIC DNA]</scope>
    <source>
        <strain evidence="2 3">IBRC-M 10780</strain>
    </source>
</reference>
<dbReference type="PANTHER" id="PTHR42663:SF7">
    <property type="entry name" value="COENZYME PQQ SYNTHESIS PROTEIN B"/>
    <property type="match status" value="1"/>
</dbReference>
<dbReference type="InterPro" id="IPR001279">
    <property type="entry name" value="Metallo-B-lactamas"/>
</dbReference>
<dbReference type="RefSeq" id="WP_090871293.1">
    <property type="nucleotide sequence ID" value="NZ_FOHE01000015.1"/>
</dbReference>
<gene>
    <name evidence="2" type="ORF">SAMN05216389_11577</name>
</gene>